<evidence type="ECO:0000313" key="5">
    <source>
        <dbReference type="Proteomes" id="UP001497497"/>
    </source>
</evidence>
<protein>
    <recommendedName>
        <fullName evidence="3">Elongator complex protein 6</fullName>
    </recommendedName>
</protein>
<dbReference type="Proteomes" id="UP001497497">
    <property type="component" value="Unassembled WGS sequence"/>
</dbReference>
<name>A0AAV2HVD7_LYMST</name>
<evidence type="ECO:0000256" key="1">
    <source>
        <dbReference type="ARBA" id="ARBA00005043"/>
    </source>
</evidence>
<comment type="similarity">
    <text evidence="2">Belongs to the ELP6 family.</text>
</comment>
<dbReference type="PANTHER" id="PTHR16184">
    <property type="entry name" value="ELONGATOR COMPLEX PROTEIN 6"/>
    <property type="match status" value="1"/>
</dbReference>
<dbReference type="InterPro" id="IPR027417">
    <property type="entry name" value="P-loop_NTPase"/>
</dbReference>
<keyword evidence="5" id="KW-1185">Reference proteome</keyword>
<dbReference type="InterPro" id="IPR018627">
    <property type="entry name" value="ELP6"/>
</dbReference>
<comment type="caution">
    <text evidence="4">The sequence shown here is derived from an EMBL/GenBank/DDBJ whole genome shotgun (WGS) entry which is preliminary data.</text>
</comment>
<dbReference type="GO" id="GO:0033588">
    <property type="term" value="C:elongator holoenzyme complex"/>
    <property type="evidence" value="ECO:0007669"/>
    <property type="project" value="InterPro"/>
</dbReference>
<dbReference type="AlphaFoldDB" id="A0AAV2HVD7"/>
<organism evidence="4 5">
    <name type="scientific">Lymnaea stagnalis</name>
    <name type="common">Great pond snail</name>
    <name type="synonym">Helix stagnalis</name>
    <dbReference type="NCBI Taxonomy" id="6523"/>
    <lineage>
        <taxon>Eukaryota</taxon>
        <taxon>Metazoa</taxon>
        <taxon>Spiralia</taxon>
        <taxon>Lophotrochozoa</taxon>
        <taxon>Mollusca</taxon>
        <taxon>Gastropoda</taxon>
        <taxon>Heterobranchia</taxon>
        <taxon>Euthyneura</taxon>
        <taxon>Panpulmonata</taxon>
        <taxon>Hygrophila</taxon>
        <taxon>Lymnaeoidea</taxon>
        <taxon>Lymnaeidae</taxon>
        <taxon>Lymnaea</taxon>
    </lineage>
</organism>
<dbReference type="Gene3D" id="3.40.50.300">
    <property type="entry name" value="P-loop containing nucleotide triphosphate hydrolases"/>
    <property type="match status" value="1"/>
</dbReference>
<dbReference type="GO" id="GO:0002098">
    <property type="term" value="P:tRNA wobble uridine modification"/>
    <property type="evidence" value="ECO:0007669"/>
    <property type="project" value="InterPro"/>
</dbReference>
<comment type="pathway">
    <text evidence="1">tRNA modification; 5-methoxycarbonylmethyl-2-thiouridine-tRNA biosynthesis.</text>
</comment>
<accession>A0AAV2HVD7</accession>
<dbReference type="Pfam" id="PF09807">
    <property type="entry name" value="ELP6"/>
    <property type="match status" value="1"/>
</dbReference>
<reference evidence="4 5" key="1">
    <citation type="submission" date="2024-04" db="EMBL/GenBank/DDBJ databases">
        <authorList>
            <consortium name="Genoscope - CEA"/>
            <person name="William W."/>
        </authorList>
    </citation>
    <scope>NUCLEOTIDE SEQUENCE [LARGE SCALE GENOMIC DNA]</scope>
</reference>
<dbReference type="PANTHER" id="PTHR16184:SF6">
    <property type="entry name" value="ELONGATOR COMPLEX PROTEIN 6"/>
    <property type="match status" value="1"/>
</dbReference>
<gene>
    <name evidence="4" type="ORF">GSLYS_00011313001</name>
</gene>
<dbReference type="EMBL" id="CAXITT010000261">
    <property type="protein sequence ID" value="CAL1537400.1"/>
    <property type="molecule type" value="Genomic_DNA"/>
</dbReference>
<sequence length="232" mass="26035">MLAQISQFLAVDPSNFPKNEHIIVGDRSQEGGFLIHYFLNLCLKQKRPVVFVGLSQSFSHYNTVAQKLGTNLLLARDENKNLIFIEGLNLLSDCVRLYPSDSTESNSFFSLLKGDITFFLEEIGKSISNFTKLESPNAPVVIVDDLFILLRAGATTRDIIYLVDTLYDLLTSGPNKGSLILLSHLENSDDETDEAWAYMRQMCSIKIEVSDLKSGYCKDVHGQVCTVNHFDQ</sequence>
<evidence type="ECO:0000256" key="2">
    <source>
        <dbReference type="ARBA" id="ARBA00008837"/>
    </source>
</evidence>
<evidence type="ECO:0000256" key="3">
    <source>
        <dbReference type="ARBA" id="ARBA00020263"/>
    </source>
</evidence>
<proteinExistence type="inferred from homology"/>
<evidence type="ECO:0000313" key="4">
    <source>
        <dbReference type="EMBL" id="CAL1537400.1"/>
    </source>
</evidence>